<gene>
    <name evidence="2" type="ORF">CPB83DRAFT_118206</name>
</gene>
<protein>
    <submittedName>
        <fullName evidence="2">Uncharacterized protein</fullName>
    </submittedName>
</protein>
<dbReference type="EMBL" id="MU157952">
    <property type="protein sequence ID" value="KAF9522300.1"/>
    <property type="molecule type" value="Genomic_DNA"/>
</dbReference>
<proteinExistence type="predicted"/>
<reference evidence="2" key="1">
    <citation type="submission" date="2020-11" db="EMBL/GenBank/DDBJ databases">
        <authorList>
            <consortium name="DOE Joint Genome Institute"/>
            <person name="Ahrendt S."/>
            <person name="Riley R."/>
            <person name="Andreopoulos W."/>
            <person name="Labutti K."/>
            <person name="Pangilinan J."/>
            <person name="Ruiz-Duenas F.J."/>
            <person name="Barrasa J.M."/>
            <person name="Sanchez-Garcia M."/>
            <person name="Camarero S."/>
            <person name="Miyauchi S."/>
            <person name="Serrano A."/>
            <person name="Linde D."/>
            <person name="Babiker R."/>
            <person name="Drula E."/>
            <person name="Ayuso-Fernandez I."/>
            <person name="Pacheco R."/>
            <person name="Padilla G."/>
            <person name="Ferreira P."/>
            <person name="Barriuso J."/>
            <person name="Kellner H."/>
            <person name="Castanera R."/>
            <person name="Alfaro M."/>
            <person name="Ramirez L."/>
            <person name="Pisabarro A.G."/>
            <person name="Kuo A."/>
            <person name="Tritt A."/>
            <person name="Lipzen A."/>
            <person name="He G."/>
            <person name="Yan M."/>
            <person name="Ng V."/>
            <person name="Cullen D."/>
            <person name="Martin F."/>
            <person name="Rosso M.-N."/>
            <person name="Henrissat B."/>
            <person name="Hibbett D."/>
            <person name="Martinez A.T."/>
            <person name="Grigoriev I.V."/>
        </authorList>
    </citation>
    <scope>NUCLEOTIDE SEQUENCE</scope>
    <source>
        <strain evidence="2">CBS 506.95</strain>
    </source>
</reference>
<keyword evidence="3" id="KW-1185">Reference proteome</keyword>
<organism evidence="2 3">
    <name type="scientific">Crepidotus variabilis</name>
    <dbReference type="NCBI Taxonomy" id="179855"/>
    <lineage>
        <taxon>Eukaryota</taxon>
        <taxon>Fungi</taxon>
        <taxon>Dikarya</taxon>
        <taxon>Basidiomycota</taxon>
        <taxon>Agaricomycotina</taxon>
        <taxon>Agaricomycetes</taxon>
        <taxon>Agaricomycetidae</taxon>
        <taxon>Agaricales</taxon>
        <taxon>Agaricineae</taxon>
        <taxon>Crepidotaceae</taxon>
        <taxon>Crepidotus</taxon>
    </lineage>
</organism>
<dbReference type="AlphaFoldDB" id="A0A9P6E4F1"/>
<feature type="compositionally biased region" description="Polar residues" evidence="1">
    <location>
        <begin position="212"/>
        <end position="229"/>
    </location>
</feature>
<name>A0A9P6E4F1_9AGAR</name>
<sequence length="237" mass="27695">MGLLDHYHQSALEGYFADDCLTDLLTFVTYPDSLWDWIHVWPLLGLMHSETVEREESDRKKLHLLGLKQTYDSYRHILAQYLADETRAGRYHLVEAHYTRVALKVAKYLFEPKQPGKLYLYNLPQEWTWYREGHEDKIFREKKTKETFQAGIQYLPYLLQQSGPNEDLVSYLEQSKLDPIRAQELPRVAWAEDKTKLEAEVAAYLKKYATRANSTRGESNGTNLITPTNGRHKDSPS</sequence>
<evidence type="ECO:0000313" key="3">
    <source>
        <dbReference type="Proteomes" id="UP000807306"/>
    </source>
</evidence>
<dbReference type="OrthoDB" id="5967843at2759"/>
<accession>A0A9P6E4F1</accession>
<comment type="caution">
    <text evidence="2">The sequence shown here is derived from an EMBL/GenBank/DDBJ whole genome shotgun (WGS) entry which is preliminary data.</text>
</comment>
<evidence type="ECO:0000313" key="2">
    <source>
        <dbReference type="EMBL" id="KAF9522300.1"/>
    </source>
</evidence>
<dbReference type="Proteomes" id="UP000807306">
    <property type="component" value="Unassembled WGS sequence"/>
</dbReference>
<evidence type="ECO:0000256" key="1">
    <source>
        <dbReference type="SAM" id="MobiDB-lite"/>
    </source>
</evidence>
<feature type="region of interest" description="Disordered" evidence="1">
    <location>
        <begin position="212"/>
        <end position="237"/>
    </location>
</feature>